<name>A0A0R1F4L0_9LACO</name>
<sequence length="381" mass="43089">MLFPNLFLDQKSAVPTWVWQSTEDFLPMVSKLDTRPLQLDLARFMGNGLEQLDQKIIDAKAALAELLAVSTNLIDDNSNLVPRVISTLPTELIDEANAKLARYQQLSRLRRQWGVQTLSRYPHDSLNRVLLYGEHRIWSSISGRMSAAHPNTMAIPKMILPYLGSSSGGELIKVDVQEAEIRLLAGMSADPALINVFESGGDLYADGAQVLYQTGQVNNVQRNVAKRAIIGIIYGQQQQSLTHTLAKTDFSLDVDAAQRLFEWLRCHYDTTMHFLDFVARDQKLWLAGKRTDLVGLGLSTTQRRVIPVQSAMAKLLKQFILMLDEQGLDVIEAQHDAVFITGNQVFERVRESMEYLLIQSFDCLEFRVPYEHEKLLSIEKV</sequence>
<dbReference type="EMBL" id="AZCN01000029">
    <property type="protein sequence ID" value="KRK16704.1"/>
    <property type="molecule type" value="Genomic_DNA"/>
</dbReference>
<proteinExistence type="predicted"/>
<evidence type="ECO:0000256" key="1">
    <source>
        <dbReference type="ARBA" id="ARBA00012417"/>
    </source>
</evidence>
<dbReference type="InterPro" id="IPR002298">
    <property type="entry name" value="DNA_polymerase_A"/>
</dbReference>
<feature type="domain" description="DNA-directed DNA polymerase family A palm" evidence="4">
    <location>
        <begin position="152"/>
        <end position="334"/>
    </location>
</feature>
<dbReference type="EC" id="2.7.7.7" evidence="1"/>
<evidence type="ECO:0000256" key="2">
    <source>
        <dbReference type="ARBA" id="ARBA00022705"/>
    </source>
</evidence>
<dbReference type="PATRIC" id="fig|913848.6.peg.1142"/>
<dbReference type="SUPFAM" id="SSF56672">
    <property type="entry name" value="DNA/RNA polymerases"/>
    <property type="match status" value="1"/>
</dbReference>
<dbReference type="InterPro" id="IPR001098">
    <property type="entry name" value="DNA-dir_DNA_pol_A_palm_dom"/>
</dbReference>
<dbReference type="SMART" id="SM00482">
    <property type="entry name" value="POLAc"/>
    <property type="match status" value="1"/>
</dbReference>
<keyword evidence="5" id="KW-0239">DNA-directed DNA polymerase</keyword>
<dbReference type="Proteomes" id="UP000051181">
    <property type="component" value="Unassembled WGS sequence"/>
</dbReference>
<dbReference type="PANTHER" id="PTHR10133">
    <property type="entry name" value="DNA POLYMERASE I"/>
    <property type="match status" value="1"/>
</dbReference>
<dbReference type="Gene3D" id="1.10.150.20">
    <property type="entry name" value="5' to 3' exonuclease, C-terminal subdomain"/>
    <property type="match status" value="1"/>
</dbReference>
<dbReference type="Gene3D" id="3.30.70.370">
    <property type="match status" value="1"/>
</dbReference>
<gene>
    <name evidence="5" type="ORF">FD22_GL001107</name>
</gene>
<dbReference type="GO" id="GO:0003677">
    <property type="term" value="F:DNA binding"/>
    <property type="evidence" value="ECO:0007669"/>
    <property type="project" value="InterPro"/>
</dbReference>
<keyword evidence="2" id="KW-0235">DNA replication</keyword>
<evidence type="ECO:0000313" key="5">
    <source>
        <dbReference type="EMBL" id="KRK16704.1"/>
    </source>
</evidence>
<reference evidence="5 6" key="1">
    <citation type="journal article" date="2015" name="Genome Announc.">
        <title>Expanding the biotechnology potential of lactobacilli through comparative genomics of 213 strains and associated genera.</title>
        <authorList>
            <person name="Sun Z."/>
            <person name="Harris H.M."/>
            <person name="McCann A."/>
            <person name="Guo C."/>
            <person name="Argimon S."/>
            <person name="Zhang W."/>
            <person name="Yang X."/>
            <person name="Jeffery I.B."/>
            <person name="Cooney J.C."/>
            <person name="Kagawa T.F."/>
            <person name="Liu W."/>
            <person name="Song Y."/>
            <person name="Salvetti E."/>
            <person name="Wrobel A."/>
            <person name="Rasinkangas P."/>
            <person name="Parkhill J."/>
            <person name="Rea M.C."/>
            <person name="O'Sullivan O."/>
            <person name="Ritari J."/>
            <person name="Douillard F.P."/>
            <person name="Paul Ross R."/>
            <person name="Yang R."/>
            <person name="Briner A.E."/>
            <person name="Felis G.E."/>
            <person name="de Vos W.M."/>
            <person name="Barrangou R."/>
            <person name="Klaenhammer T.R."/>
            <person name="Caufield P.W."/>
            <person name="Cui Y."/>
            <person name="Zhang H."/>
            <person name="O'Toole P.W."/>
        </authorList>
    </citation>
    <scope>NUCLEOTIDE SEQUENCE [LARGE SCALE GENOMIC DNA]</scope>
    <source>
        <strain evidence="5 6">DSM 20001</strain>
    </source>
</reference>
<evidence type="ECO:0000256" key="3">
    <source>
        <dbReference type="ARBA" id="ARBA00049244"/>
    </source>
</evidence>
<protein>
    <recommendedName>
        <fullName evidence="1">DNA-directed DNA polymerase</fullName>
        <ecNumber evidence="1">2.7.7.7</ecNumber>
    </recommendedName>
</protein>
<organism evidence="5 6">
    <name type="scientific">Loigolactobacillus coryniformis subsp. coryniformis KCTC 3167 = DSM 20001</name>
    <dbReference type="NCBI Taxonomy" id="913848"/>
    <lineage>
        <taxon>Bacteria</taxon>
        <taxon>Bacillati</taxon>
        <taxon>Bacillota</taxon>
        <taxon>Bacilli</taxon>
        <taxon>Lactobacillales</taxon>
        <taxon>Lactobacillaceae</taxon>
        <taxon>Loigolactobacillus</taxon>
    </lineage>
</organism>
<comment type="catalytic activity">
    <reaction evidence="3">
        <text>DNA(n) + a 2'-deoxyribonucleoside 5'-triphosphate = DNA(n+1) + diphosphate</text>
        <dbReference type="Rhea" id="RHEA:22508"/>
        <dbReference type="Rhea" id="RHEA-COMP:17339"/>
        <dbReference type="Rhea" id="RHEA-COMP:17340"/>
        <dbReference type="ChEBI" id="CHEBI:33019"/>
        <dbReference type="ChEBI" id="CHEBI:61560"/>
        <dbReference type="ChEBI" id="CHEBI:173112"/>
        <dbReference type="EC" id="2.7.7.7"/>
    </reaction>
</comment>
<dbReference type="Pfam" id="PF00476">
    <property type="entry name" value="DNA_pol_A"/>
    <property type="match status" value="1"/>
</dbReference>
<keyword evidence="5" id="KW-0548">Nucleotidyltransferase</keyword>
<keyword evidence="5" id="KW-0808">Transferase</keyword>
<dbReference type="InterPro" id="IPR043502">
    <property type="entry name" value="DNA/RNA_pol_sf"/>
</dbReference>
<dbReference type="AlphaFoldDB" id="A0A0R1F4L0"/>
<dbReference type="GO" id="GO:0006302">
    <property type="term" value="P:double-strand break repair"/>
    <property type="evidence" value="ECO:0007669"/>
    <property type="project" value="TreeGrafter"/>
</dbReference>
<accession>A0A0R1F4L0</accession>
<dbReference type="PANTHER" id="PTHR10133:SF27">
    <property type="entry name" value="DNA POLYMERASE NU"/>
    <property type="match status" value="1"/>
</dbReference>
<comment type="caution">
    <text evidence="5">The sequence shown here is derived from an EMBL/GenBank/DDBJ whole genome shotgun (WGS) entry which is preliminary data.</text>
</comment>
<dbReference type="GO" id="GO:0006261">
    <property type="term" value="P:DNA-templated DNA replication"/>
    <property type="evidence" value="ECO:0007669"/>
    <property type="project" value="InterPro"/>
</dbReference>
<evidence type="ECO:0000259" key="4">
    <source>
        <dbReference type="SMART" id="SM00482"/>
    </source>
</evidence>
<dbReference type="eggNOG" id="COG0749">
    <property type="taxonomic scope" value="Bacteria"/>
</dbReference>
<evidence type="ECO:0000313" key="6">
    <source>
        <dbReference type="Proteomes" id="UP000051181"/>
    </source>
</evidence>
<dbReference type="GO" id="GO:0003887">
    <property type="term" value="F:DNA-directed DNA polymerase activity"/>
    <property type="evidence" value="ECO:0007669"/>
    <property type="project" value="UniProtKB-KW"/>
</dbReference>
<dbReference type="PRINTS" id="PR00868">
    <property type="entry name" value="DNAPOLI"/>
</dbReference>